<proteinExistence type="predicted"/>
<sequence length="166" mass="18260">MYTAGFRGRAGPGRRPPRAIRSIQRQEQSAMKSLNRILRPFAAAVACGLLLALAACGPIRRGGKETVDVPAHYDMVIAVAKDNQFNLDGAILNIDDLIGHFRYLEDQKQLPKTVLLKDGEDAKVKDAQINAFASLQVTFGFTGYIEHKGRLTLLKAVASPEDEKRK</sequence>
<accession>A0A0K8QL72</accession>
<organism evidence="1">
    <name type="scientific">Mizugakiibacter sediminis</name>
    <dbReference type="NCBI Taxonomy" id="1475481"/>
    <lineage>
        <taxon>Bacteria</taxon>
        <taxon>Pseudomonadati</taxon>
        <taxon>Pseudomonadota</taxon>
        <taxon>Gammaproteobacteria</taxon>
        <taxon>Lysobacterales</taxon>
        <taxon>Rhodanobacteraceae</taxon>
        <taxon>Mizugakiibacter</taxon>
    </lineage>
</organism>
<protein>
    <submittedName>
        <fullName evidence="1">Uncharacterized protein</fullName>
    </submittedName>
</protein>
<dbReference type="EMBL" id="DF970160">
    <property type="protein sequence ID" value="GAP65456.1"/>
    <property type="molecule type" value="Genomic_DNA"/>
</dbReference>
<keyword evidence="2" id="KW-1185">Reference proteome</keyword>
<evidence type="ECO:0000313" key="1">
    <source>
        <dbReference type="EMBL" id="GAP65456.1"/>
    </source>
</evidence>
<evidence type="ECO:0000313" key="2">
    <source>
        <dbReference type="Proteomes" id="UP000253740"/>
    </source>
</evidence>
<reference evidence="1" key="1">
    <citation type="submission" date="2015-08" db="EMBL/GenBank/DDBJ databases">
        <title>Complete DNA Sequence of Pseudomonas syringae pv. actinidiae, the Causal Agent of Kiwifruit Canker Disease.</title>
        <authorList>
            <person name="Rikkerink E.H.A."/>
            <person name="Fineran P.C."/>
        </authorList>
    </citation>
    <scope>NUCLEOTIDE SEQUENCE</scope>
    <source>
        <strain evidence="1">SkMP5</strain>
    </source>
</reference>
<name>A0A0K8QL72_9GAMM</name>
<gene>
    <name evidence="1" type="ORF">MBSD_n0746</name>
</gene>
<dbReference type="Proteomes" id="UP000253740">
    <property type="component" value="Unassembled WGS sequence"/>
</dbReference>
<dbReference type="AlphaFoldDB" id="A0A0K8QL72"/>